<reference evidence="3" key="1">
    <citation type="submission" date="2021-04" db="EMBL/GenBank/DDBJ databases">
        <authorList>
            <consortium name="Wellcome Sanger Institute Data Sharing"/>
        </authorList>
    </citation>
    <scope>NUCLEOTIDE SEQUENCE [LARGE SCALE GENOMIC DNA]</scope>
</reference>
<dbReference type="SUPFAM" id="SSF57567">
    <property type="entry name" value="Serine protease inhibitors"/>
    <property type="match status" value="1"/>
</dbReference>
<dbReference type="AlphaFoldDB" id="A0A3Q1K8L0"/>
<dbReference type="InterPro" id="IPR014853">
    <property type="entry name" value="VWF/SSPO/ZAN-like_Cys-rich_dom"/>
</dbReference>
<reference evidence="3" key="3">
    <citation type="submission" date="2025-09" db="UniProtKB">
        <authorList>
            <consortium name="Ensembl"/>
        </authorList>
    </citation>
    <scope>IDENTIFICATION</scope>
</reference>
<protein>
    <recommendedName>
        <fullName evidence="2">VWFD domain-containing protein</fullName>
    </recommendedName>
</protein>
<dbReference type="Gene3D" id="2.10.25.10">
    <property type="entry name" value="Laminin"/>
    <property type="match status" value="1"/>
</dbReference>
<evidence type="ECO:0000313" key="4">
    <source>
        <dbReference type="Proteomes" id="UP000265040"/>
    </source>
</evidence>
<keyword evidence="4" id="KW-1185">Reference proteome</keyword>
<dbReference type="InterPro" id="IPR001846">
    <property type="entry name" value="VWF_type-D"/>
</dbReference>
<name>A0A3Q1K8L0_ANATE</name>
<reference evidence="3" key="2">
    <citation type="submission" date="2025-08" db="UniProtKB">
        <authorList>
            <consortium name="Ensembl"/>
        </authorList>
    </citation>
    <scope>IDENTIFICATION</scope>
</reference>
<dbReference type="Pfam" id="PF00094">
    <property type="entry name" value="VWD"/>
    <property type="match status" value="2"/>
</dbReference>
<dbReference type="InterPro" id="IPR052749">
    <property type="entry name" value="Alpha-tectorin"/>
</dbReference>
<feature type="domain" description="VWFD" evidence="2">
    <location>
        <begin position="354"/>
        <end position="520"/>
    </location>
</feature>
<accession>A0A3Q1K8L0</accession>
<feature type="domain" description="VWFD" evidence="2">
    <location>
        <begin position="67"/>
        <end position="251"/>
    </location>
</feature>
<proteinExistence type="predicted"/>
<dbReference type="Ensembl" id="ENSATET00000029908.2">
    <property type="protein sequence ID" value="ENSATEP00000029461.2"/>
    <property type="gene ID" value="ENSATEG00000032185.1"/>
</dbReference>
<dbReference type="SMART" id="SM00832">
    <property type="entry name" value="C8"/>
    <property type="match status" value="2"/>
</dbReference>
<sequence>MFWITYYFNSFQGEPVQQGDSFWSDSTCAQKCTCTSEGLQCLSQPCSFSQICRLTAFQFSCQTVQRATCTISGDPHYKSFDGTWFDFQGTCTYILSEQCGLGLPYYRVEGKNEHRGSTHVSWTRLVIVYVYNETIELNATCGLCGNFDNNPRNDFQTRQGNIVSSADVFANSWQASGNDEPGCELQCVGLDCAACTEAKKTLYSNADHCGILLSGSGPFAVCHQQLPPQNFLESCVYDLCVGGGYQPILCQALNVYASQCHQNGIQLPSWRRPGSGCPATCINPNSTQNCPLPAQESCVCDSGYILSGGVCVPEAECGCSFEGRYYRSGETVILGDDCGRSCSCSYGTMTCHYATCWKKGPTSYQTFDGLTYNYPGACRFTLARVMDLSRTPHFMVTLERNLRSQQGFVWVLKFEAENSQVDGQQIRLPFSSASSRIQIYHSSIYSTILRTSFGVTVQTVWPSFVRVTAPSIYNGSLGGLCGNYNGQSSDDFQTADGTLVNSSQVFGDSWRNGSLAAQCVESASNNSTMNYNSSEYCGILGLPQGPFAKCWDIADQWEHIQICDDAVKFSRHPAVVACEILQGIALSCQQKEVALGLWRDATGCGKHFLIFY</sequence>
<dbReference type="PROSITE" id="PS51233">
    <property type="entry name" value="VWFD"/>
    <property type="match status" value="2"/>
</dbReference>
<dbReference type="PANTHER" id="PTHR46160">
    <property type="entry name" value="ALPHA-TECTORIN-RELATED"/>
    <property type="match status" value="1"/>
</dbReference>
<evidence type="ECO:0000313" key="3">
    <source>
        <dbReference type="Ensembl" id="ENSATEP00000029461.2"/>
    </source>
</evidence>
<dbReference type="InterPro" id="IPR036084">
    <property type="entry name" value="Ser_inhib-like_sf"/>
</dbReference>
<dbReference type="CDD" id="cd19941">
    <property type="entry name" value="TIL"/>
    <property type="match status" value="1"/>
</dbReference>
<dbReference type="Pfam" id="PF08742">
    <property type="entry name" value="C8"/>
    <property type="match status" value="2"/>
</dbReference>
<dbReference type="SUPFAM" id="SSF57603">
    <property type="entry name" value="FnI-like domain"/>
    <property type="match status" value="1"/>
</dbReference>
<evidence type="ECO:0000256" key="1">
    <source>
        <dbReference type="ARBA" id="ARBA00023157"/>
    </source>
</evidence>
<dbReference type="GO" id="GO:0016020">
    <property type="term" value="C:membrane"/>
    <property type="evidence" value="ECO:0007669"/>
    <property type="project" value="UniProtKB-SubCell"/>
</dbReference>
<keyword evidence="1" id="KW-1015">Disulfide bond</keyword>
<dbReference type="Proteomes" id="UP000265040">
    <property type="component" value="Chromosome 19"/>
</dbReference>
<dbReference type="SMART" id="SM00216">
    <property type="entry name" value="VWD"/>
    <property type="match status" value="2"/>
</dbReference>
<dbReference type="GeneTree" id="ENSGT00950000183155"/>
<organism evidence="3 4">
    <name type="scientific">Anabas testudineus</name>
    <name type="common">Climbing perch</name>
    <name type="synonym">Anthias testudineus</name>
    <dbReference type="NCBI Taxonomy" id="64144"/>
    <lineage>
        <taxon>Eukaryota</taxon>
        <taxon>Metazoa</taxon>
        <taxon>Chordata</taxon>
        <taxon>Craniata</taxon>
        <taxon>Vertebrata</taxon>
        <taxon>Euteleostomi</taxon>
        <taxon>Actinopterygii</taxon>
        <taxon>Neopterygii</taxon>
        <taxon>Teleostei</taxon>
        <taxon>Neoteleostei</taxon>
        <taxon>Acanthomorphata</taxon>
        <taxon>Anabantaria</taxon>
        <taxon>Anabantiformes</taxon>
        <taxon>Anabantoidei</taxon>
        <taxon>Anabantidae</taxon>
        <taxon>Anabas</taxon>
    </lineage>
</organism>
<dbReference type="PANTHER" id="PTHR46160:SF9">
    <property type="entry name" value="PROTEIN PRY2-RELATED"/>
    <property type="match status" value="1"/>
</dbReference>
<dbReference type="OrthoDB" id="3438930at2759"/>
<evidence type="ECO:0000259" key="2">
    <source>
        <dbReference type="PROSITE" id="PS51233"/>
    </source>
</evidence>